<evidence type="ECO:0000313" key="2">
    <source>
        <dbReference type="EMBL" id="MBA8953428.1"/>
    </source>
</evidence>
<evidence type="ECO:0008006" key="4">
    <source>
        <dbReference type="Google" id="ProtNLM"/>
    </source>
</evidence>
<reference evidence="2 3" key="1">
    <citation type="submission" date="2020-08" db="EMBL/GenBank/DDBJ databases">
        <title>Genomic Encyclopedia of Type Strains, Phase IV (KMG-IV): sequencing the most valuable type-strain genomes for metagenomic binning, comparative biology and taxonomic classification.</title>
        <authorList>
            <person name="Goeker M."/>
        </authorList>
    </citation>
    <scope>NUCLEOTIDE SEQUENCE [LARGE SCALE GENOMIC DNA]</scope>
    <source>
        <strain evidence="2 3">DSM 44197</strain>
    </source>
</reference>
<feature type="transmembrane region" description="Helical" evidence="1">
    <location>
        <begin position="42"/>
        <end position="62"/>
    </location>
</feature>
<keyword evidence="3" id="KW-1185">Reference proteome</keyword>
<organism evidence="2 3">
    <name type="scientific">Actinomadura namibiensis</name>
    <dbReference type="NCBI Taxonomy" id="182080"/>
    <lineage>
        <taxon>Bacteria</taxon>
        <taxon>Bacillati</taxon>
        <taxon>Actinomycetota</taxon>
        <taxon>Actinomycetes</taxon>
        <taxon>Streptosporangiales</taxon>
        <taxon>Thermomonosporaceae</taxon>
        <taxon>Actinomadura</taxon>
    </lineage>
</organism>
<feature type="transmembrane region" description="Helical" evidence="1">
    <location>
        <begin position="178"/>
        <end position="198"/>
    </location>
</feature>
<dbReference type="AlphaFoldDB" id="A0A7W3QNV1"/>
<proteinExistence type="predicted"/>
<accession>A0A7W3QNV1</accession>
<keyword evidence="1" id="KW-0812">Transmembrane</keyword>
<dbReference type="InterPro" id="IPR025333">
    <property type="entry name" value="DUF4239"/>
</dbReference>
<keyword evidence="1" id="KW-0472">Membrane</keyword>
<keyword evidence="1" id="KW-1133">Transmembrane helix</keyword>
<dbReference type="Pfam" id="PF14023">
    <property type="entry name" value="Bestrophin-like"/>
    <property type="match status" value="1"/>
</dbReference>
<feature type="transmembrane region" description="Helical" evidence="1">
    <location>
        <begin position="204"/>
        <end position="223"/>
    </location>
</feature>
<sequence length="254" mass="26827">MLVYLLAAACAVGVVLIAARLLRRGSDDDKPDGPSAGHAGSMISALFLLAFAVAIVVPWTAADSARLNTHTESRAIAEAAWSAKRLAAADAARFQAGLTDYTRFVRDSEWPLMADGRLSPDGWTRLEKLRRDAQALPTKDGDDEGKDARTALLDHITAITTARQQRAMDARTSPPPGLLAITALTGLMVILLPFLAGARPRGMTLLPLTLMAALLGVGVWLCLDITHVFTGALAVGPDAFNGVLTELHRLSAGG</sequence>
<protein>
    <recommendedName>
        <fullName evidence="4">DUF4239 domain-containing protein</fullName>
    </recommendedName>
</protein>
<dbReference type="EMBL" id="JACJIA010000006">
    <property type="protein sequence ID" value="MBA8953428.1"/>
    <property type="molecule type" value="Genomic_DNA"/>
</dbReference>
<evidence type="ECO:0000256" key="1">
    <source>
        <dbReference type="SAM" id="Phobius"/>
    </source>
</evidence>
<dbReference type="Proteomes" id="UP000572680">
    <property type="component" value="Unassembled WGS sequence"/>
</dbReference>
<gene>
    <name evidence="2" type="ORF">HNR61_005078</name>
</gene>
<dbReference type="RefSeq" id="WP_182845576.1">
    <property type="nucleotide sequence ID" value="NZ_BAAALP010000001.1"/>
</dbReference>
<name>A0A7W3QNV1_ACTNM</name>
<evidence type="ECO:0000313" key="3">
    <source>
        <dbReference type="Proteomes" id="UP000572680"/>
    </source>
</evidence>
<comment type="caution">
    <text evidence="2">The sequence shown here is derived from an EMBL/GenBank/DDBJ whole genome shotgun (WGS) entry which is preliminary data.</text>
</comment>